<evidence type="ECO:0000256" key="1">
    <source>
        <dbReference type="SAM" id="MobiDB-lite"/>
    </source>
</evidence>
<evidence type="ECO:0000313" key="2">
    <source>
        <dbReference type="EMBL" id="QEH38393.1"/>
    </source>
</evidence>
<feature type="region of interest" description="Disordered" evidence="1">
    <location>
        <begin position="1"/>
        <end position="56"/>
    </location>
</feature>
<sequence>MTRYRGGQAREVRPPRAFAVATGTGRSGSSFARPMAIDRDGRAAGPARRGIHRTGGAAATRKPRLLFRLSGVFLLRFAGRQFLGSLFQLPPRITRFGAMAVRRERL</sequence>
<gene>
    <name evidence="2" type="ORF">OJF2_69940</name>
</gene>
<dbReference type="Proteomes" id="UP000324233">
    <property type="component" value="Chromosome"/>
</dbReference>
<name>A0A5B9WD29_9BACT</name>
<evidence type="ECO:0000313" key="3">
    <source>
        <dbReference type="Proteomes" id="UP000324233"/>
    </source>
</evidence>
<organism evidence="2 3">
    <name type="scientific">Aquisphaera giovannonii</name>
    <dbReference type="NCBI Taxonomy" id="406548"/>
    <lineage>
        <taxon>Bacteria</taxon>
        <taxon>Pseudomonadati</taxon>
        <taxon>Planctomycetota</taxon>
        <taxon>Planctomycetia</taxon>
        <taxon>Isosphaerales</taxon>
        <taxon>Isosphaeraceae</taxon>
        <taxon>Aquisphaera</taxon>
    </lineage>
</organism>
<dbReference type="EMBL" id="CP042997">
    <property type="protein sequence ID" value="QEH38393.1"/>
    <property type="molecule type" value="Genomic_DNA"/>
</dbReference>
<reference evidence="2 3" key="1">
    <citation type="submission" date="2019-08" db="EMBL/GenBank/DDBJ databases">
        <title>Deep-cultivation of Planctomycetes and their phenomic and genomic characterization uncovers novel biology.</title>
        <authorList>
            <person name="Wiegand S."/>
            <person name="Jogler M."/>
            <person name="Boedeker C."/>
            <person name="Pinto D."/>
            <person name="Vollmers J."/>
            <person name="Rivas-Marin E."/>
            <person name="Kohn T."/>
            <person name="Peeters S.H."/>
            <person name="Heuer A."/>
            <person name="Rast P."/>
            <person name="Oberbeckmann S."/>
            <person name="Bunk B."/>
            <person name="Jeske O."/>
            <person name="Meyerdierks A."/>
            <person name="Storesund J.E."/>
            <person name="Kallscheuer N."/>
            <person name="Luecker S."/>
            <person name="Lage O.M."/>
            <person name="Pohl T."/>
            <person name="Merkel B.J."/>
            <person name="Hornburger P."/>
            <person name="Mueller R.-W."/>
            <person name="Bruemmer F."/>
            <person name="Labrenz M."/>
            <person name="Spormann A.M."/>
            <person name="Op den Camp H."/>
            <person name="Overmann J."/>
            <person name="Amann R."/>
            <person name="Jetten M.S.M."/>
            <person name="Mascher T."/>
            <person name="Medema M.H."/>
            <person name="Devos D.P."/>
            <person name="Kaster A.-K."/>
            <person name="Ovreas L."/>
            <person name="Rohde M."/>
            <person name="Galperin M.Y."/>
            <person name="Jogler C."/>
        </authorList>
    </citation>
    <scope>NUCLEOTIDE SEQUENCE [LARGE SCALE GENOMIC DNA]</scope>
    <source>
        <strain evidence="2 3">OJF2</strain>
    </source>
</reference>
<protein>
    <submittedName>
        <fullName evidence="2">Uncharacterized protein</fullName>
    </submittedName>
</protein>
<proteinExistence type="predicted"/>
<dbReference type="KEGG" id="agv:OJF2_69940"/>
<accession>A0A5B9WD29</accession>
<keyword evidence="3" id="KW-1185">Reference proteome</keyword>
<dbReference type="AlphaFoldDB" id="A0A5B9WD29"/>